<evidence type="ECO:0000313" key="3">
    <source>
        <dbReference type="Proteomes" id="UP000275078"/>
    </source>
</evidence>
<dbReference type="AlphaFoldDB" id="A0A3N4HZ51"/>
<protein>
    <recommendedName>
        <fullName evidence="4">G-patch domain-containing protein</fullName>
    </recommendedName>
</protein>
<evidence type="ECO:0000313" key="2">
    <source>
        <dbReference type="EMBL" id="RPA79145.1"/>
    </source>
</evidence>
<feature type="region of interest" description="Disordered" evidence="1">
    <location>
        <begin position="1"/>
        <end position="146"/>
    </location>
</feature>
<sequence length="278" mass="30685">MSYPSRGFVLGPRPQSYWPEGTTSAHLRRAPSQPKTKIACRAKKRLKLSSDSESSTNESTAAAAKPEVLSPPTASPTTFRAPTLSSPSSGPPPPIPYASRPVLVGYQVEEHPVPSIPSPVQLIHKEKDKKKEDDDDDGDGFYPSLDSVQNMHLDRIPFVPAGTFTVAVEDDDRRLDQEPGLFGGDANQEESIAKLSGEDWMQASRTLGYQVGTGLGMNNDGLIKPIEMVYRASSDVSGVSCPEDFEGKEKWEEEEAELAEYHHLEQFPDWTDDEKYNY</sequence>
<feature type="compositionally biased region" description="Low complexity" evidence="1">
    <location>
        <begin position="49"/>
        <end position="64"/>
    </location>
</feature>
<gene>
    <name evidence="2" type="ORF">BJ508DRAFT_348460</name>
</gene>
<organism evidence="2 3">
    <name type="scientific">Ascobolus immersus RN42</name>
    <dbReference type="NCBI Taxonomy" id="1160509"/>
    <lineage>
        <taxon>Eukaryota</taxon>
        <taxon>Fungi</taxon>
        <taxon>Dikarya</taxon>
        <taxon>Ascomycota</taxon>
        <taxon>Pezizomycotina</taxon>
        <taxon>Pezizomycetes</taxon>
        <taxon>Pezizales</taxon>
        <taxon>Ascobolaceae</taxon>
        <taxon>Ascobolus</taxon>
    </lineage>
</organism>
<keyword evidence="3" id="KW-1185">Reference proteome</keyword>
<name>A0A3N4HZ51_ASCIM</name>
<proteinExistence type="predicted"/>
<reference evidence="2 3" key="1">
    <citation type="journal article" date="2018" name="Nat. Ecol. Evol.">
        <title>Pezizomycetes genomes reveal the molecular basis of ectomycorrhizal truffle lifestyle.</title>
        <authorList>
            <person name="Murat C."/>
            <person name="Payen T."/>
            <person name="Noel B."/>
            <person name="Kuo A."/>
            <person name="Morin E."/>
            <person name="Chen J."/>
            <person name="Kohler A."/>
            <person name="Krizsan K."/>
            <person name="Balestrini R."/>
            <person name="Da Silva C."/>
            <person name="Montanini B."/>
            <person name="Hainaut M."/>
            <person name="Levati E."/>
            <person name="Barry K.W."/>
            <person name="Belfiori B."/>
            <person name="Cichocki N."/>
            <person name="Clum A."/>
            <person name="Dockter R.B."/>
            <person name="Fauchery L."/>
            <person name="Guy J."/>
            <person name="Iotti M."/>
            <person name="Le Tacon F."/>
            <person name="Lindquist E.A."/>
            <person name="Lipzen A."/>
            <person name="Malagnac F."/>
            <person name="Mello A."/>
            <person name="Molinier V."/>
            <person name="Miyauchi S."/>
            <person name="Poulain J."/>
            <person name="Riccioni C."/>
            <person name="Rubini A."/>
            <person name="Sitrit Y."/>
            <person name="Splivallo R."/>
            <person name="Traeger S."/>
            <person name="Wang M."/>
            <person name="Zifcakova L."/>
            <person name="Wipf D."/>
            <person name="Zambonelli A."/>
            <person name="Paolocci F."/>
            <person name="Nowrousian M."/>
            <person name="Ottonello S."/>
            <person name="Baldrian P."/>
            <person name="Spatafora J.W."/>
            <person name="Henrissat B."/>
            <person name="Nagy L.G."/>
            <person name="Aury J.M."/>
            <person name="Wincker P."/>
            <person name="Grigoriev I.V."/>
            <person name="Bonfante P."/>
            <person name="Martin F.M."/>
        </authorList>
    </citation>
    <scope>NUCLEOTIDE SEQUENCE [LARGE SCALE GENOMIC DNA]</scope>
    <source>
        <strain evidence="2 3">RN42</strain>
    </source>
</reference>
<accession>A0A3N4HZ51</accession>
<feature type="compositionally biased region" description="Basic and acidic residues" evidence="1">
    <location>
        <begin position="123"/>
        <end position="132"/>
    </location>
</feature>
<dbReference type="EMBL" id="ML119702">
    <property type="protein sequence ID" value="RPA79145.1"/>
    <property type="molecule type" value="Genomic_DNA"/>
</dbReference>
<evidence type="ECO:0000256" key="1">
    <source>
        <dbReference type="SAM" id="MobiDB-lite"/>
    </source>
</evidence>
<dbReference type="Proteomes" id="UP000275078">
    <property type="component" value="Unassembled WGS sequence"/>
</dbReference>
<evidence type="ECO:0008006" key="4">
    <source>
        <dbReference type="Google" id="ProtNLM"/>
    </source>
</evidence>
<feature type="compositionally biased region" description="Basic residues" evidence="1">
    <location>
        <begin position="38"/>
        <end position="47"/>
    </location>
</feature>